<dbReference type="RefSeq" id="WP_067568173.1">
    <property type="nucleotide sequence ID" value="NZ_LN999835.1"/>
</dbReference>
<dbReference type="OrthoDB" id="9762238at2"/>
<dbReference type="STRING" id="1778263.TPER_HE00539"/>
<dbReference type="PATRIC" id="fig|1778263.3.peg.536"/>
<dbReference type="PANTHER" id="PTHR38690">
    <property type="entry name" value="PROTEASE-RELATED"/>
    <property type="match status" value="1"/>
</dbReference>
<organism evidence="2 3">
    <name type="scientific">Candidatus Hoaglandella endobia</name>
    <dbReference type="NCBI Taxonomy" id="1778263"/>
    <lineage>
        <taxon>Bacteria</taxon>
        <taxon>Pseudomonadati</taxon>
        <taxon>Pseudomonadota</taxon>
        <taxon>Gammaproteobacteria</taxon>
        <taxon>Enterobacterales</taxon>
        <taxon>Enterobacteriaceae</taxon>
        <taxon>Candidatus Hoaglandella</taxon>
    </lineage>
</organism>
<proteinExistence type="predicted"/>
<dbReference type="InterPro" id="IPR011836">
    <property type="entry name" value="YhdP"/>
</dbReference>
<evidence type="ECO:0000259" key="1">
    <source>
        <dbReference type="Pfam" id="PF13116"/>
    </source>
</evidence>
<dbReference type="NCBIfam" id="NF008148">
    <property type="entry name" value="PRK10899.1"/>
    <property type="match status" value="1"/>
</dbReference>
<dbReference type="Proteomes" id="UP000095477">
    <property type="component" value="Chromosome I"/>
</dbReference>
<gene>
    <name evidence="2" type="ORF">TPER_HE00539</name>
</gene>
<evidence type="ECO:0000313" key="2">
    <source>
        <dbReference type="EMBL" id="CUX97443.1"/>
    </source>
</evidence>
<accession>A0A143WUJ5</accession>
<dbReference type="InterPro" id="IPR025263">
    <property type="entry name" value="YhdP_central"/>
</dbReference>
<dbReference type="EMBL" id="LN999835">
    <property type="protein sequence ID" value="CUX97443.1"/>
    <property type="molecule type" value="Genomic_DNA"/>
</dbReference>
<dbReference type="AlphaFoldDB" id="A0A143WUJ5"/>
<sequence>MKRLPGIMMAIVANLIVLVALTVSGLRLALPHLDRFRPQIVSVLNRAFDAKIWLQQLHGSWQSFGPTFNIDGIDATTPDGQLQVQHVTLALDVWQSLLHWRWQFRDVTFYSLQLDLNTKFMGSDHHSITISYNRIFNFFLRQFDQIILYNSQLTFLKSSGERTRLSVPQLTWLNTSNRHRAEVKIALSSTESQQGMIDARMDLHDEQGLLNKGKFYFQTWNVDLTPWLDLLFQSNTHRLQSTELNLSAWIDLDQGKITGVDAILNRGVALWTNSEQSHRLDIDRLSIKINKKHQQQDAWQLDMPALNIAIDGKSWAPTTLSVFWLPAKYHLFFPDHTGEICLRFGALNFERLTPILSIISAVTPKFSASWHDLQPRGELTSLALDIPLNNASYTRFQAQWQDLSWLPWQFLPGADHVSGSVSGSLAAGRLTLALKNSNLPYQGMFRAPIALSHACATIDWRHNPRDGLFLWGRNIYARAQSFLVKGNVYFHKPVKGETWLDIIAGLHLTDATEAWRYYPEPLMGTHLVDYLAGAIKGGHVDNATLLFAGNPSRFPFKHNDGKFEIWAPLRQAEYLFESGWPALKQLDIDLNFVNNGLFMYTPQTKLGKNIGKNITASIPDYSKQQLLIKANISGAGSAIKDYFMQTPLKVSLGQTLDELQLSGAVMGDLHLDIPLNGQSITASGNIVLTDNSLYIKSMSTTLERLNGKLCYNNGNLDSDAIYGKWFGQPILINFTTLEKSTSFDVNVGIKGNWSLNALPNLPHHMVKMISGHADWHSDIAITMPIKGEMRYKIAFKSNLTNVSSYLPAPLYKVSGKPLTLEVNVQGDMHALLMSGHCGGINSFNSQWLLLTNQITMIRGNWEYGGEGIPPLPKDKSLTLSLPAINGEKWLPLLLKPPALTGETQTAVWLQFPDTLKLSTPALTLGRQIWHQLVLTSNKLASGSKVTAHGQEINGTLTILNHAPWRAELAYLYYNPVINIDSSVVYPSGELYSTSDTLDTWPTMLFTCQQCWLRGINIGRVSATITSKQDQLLLTSFVDTGKIYLTTEVSWRHTRSKNQTSLKGTISGNDIGDAADYLGLVTPLRDAPFNLDYDLHWLATPWPLDISSLNGVLHTQLGKGKIENISSGSAGRIMRLVSFNTLLRKLKFNFSDYLGKGFYFDFIKGTSWLKDGTLHTNDLWLDGLEANVAISGDIDLNRQQINIEAVIVPEILATVGVATAIIINPLLGAAVFAASKVLQPLWNKLSLIRYHISGNLDVPKITDIMHQTLPVKNCAKEH</sequence>
<evidence type="ECO:0000313" key="3">
    <source>
        <dbReference type="Proteomes" id="UP000095477"/>
    </source>
</evidence>
<dbReference type="KEGG" id="hed:TPER_HE00539"/>
<reference evidence="3" key="1">
    <citation type="submission" date="2016-01" db="EMBL/GenBank/DDBJ databases">
        <authorList>
            <person name="Husnik F."/>
        </authorList>
    </citation>
    <scope>NUCLEOTIDE SEQUENCE [LARGE SCALE GENOMIC DNA]</scope>
</reference>
<dbReference type="Pfam" id="PF13116">
    <property type="entry name" value="YhdP"/>
    <property type="match status" value="1"/>
</dbReference>
<dbReference type="NCBIfam" id="TIGR02099">
    <property type="entry name" value="YhdP family protein"/>
    <property type="match status" value="1"/>
</dbReference>
<dbReference type="PANTHER" id="PTHR38690:SF1">
    <property type="entry name" value="PROTEASE"/>
    <property type="match status" value="1"/>
</dbReference>
<protein>
    <recommendedName>
        <fullName evidence="1">YhdP central domain-containing protein</fullName>
    </recommendedName>
</protein>
<keyword evidence="3" id="KW-1185">Reference proteome</keyword>
<name>A0A143WUJ5_9ENTR</name>
<feature type="domain" description="YhdP central" evidence="1">
    <location>
        <begin position="1"/>
        <end position="1260"/>
    </location>
</feature>